<feature type="compositionally biased region" description="Basic and acidic residues" evidence="1">
    <location>
        <begin position="1"/>
        <end position="19"/>
    </location>
</feature>
<protein>
    <submittedName>
        <fullName evidence="2">Uncharacterized protein</fullName>
    </submittedName>
</protein>
<dbReference type="EMBL" id="JAGKQM010000019">
    <property type="protein sequence ID" value="KAH0859360.1"/>
    <property type="molecule type" value="Genomic_DNA"/>
</dbReference>
<keyword evidence="3" id="KW-1185">Reference proteome</keyword>
<accession>A0ABQ7XTT4</accession>
<dbReference type="Proteomes" id="UP000824890">
    <property type="component" value="Unassembled WGS sequence"/>
</dbReference>
<evidence type="ECO:0000256" key="1">
    <source>
        <dbReference type="SAM" id="MobiDB-lite"/>
    </source>
</evidence>
<feature type="region of interest" description="Disordered" evidence="1">
    <location>
        <begin position="1"/>
        <end position="31"/>
    </location>
</feature>
<name>A0ABQ7XTT4_BRANA</name>
<proteinExistence type="predicted"/>
<organism evidence="2 3">
    <name type="scientific">Brassica napus</name>
    <name type="common">Rape</name>
    <dbReference type="NCBI Taxonomy" id="3708"/>
    <lineage>
        <taxon>Eukaryota</taxon>
        <taxon>Viridiplantae</taxon>
        <taxon>Streptophyta</taxon>
        <taxon>Embryophyta</taxon>
        <taxon>Tracheophyta</taxon>
        <taxon>Spermatophyta</taxon>
        <taxon>Magnoliopsida</taxon>
        <taxon>eudicotyledons</taxon>
        <taxon>Gunneridae</taxon>
        <taxon>Pentapetalae</taxon>
        <taxon>rosids</taxon>
        <taxon>malvids</taxon>
        <taxon>Brassicales</taxon>
        <taxon>Brassicaceae</taxon>
        <taxon>Brassiceae</taxon>
        <taxon>Brassica</taxon>
    </lineage>
</organism>
<comment type="caution">
    <text evidence="2">The sequence shown here is derived from an EMBL/GenBank/DDBJ whole genome shotgun (WGS) entry which is preliminary data.</text>
</comment>
<gene>
    <name evidence="2" type="ORF">HID58_087621</name>
</gene>
<sequence length="208" mass="23628">MRTEKKLHDEVEEAGRTDSGRGGMKRRRRRHDAQVCQRWRVQQEDGGLLISWRQLQSSDTDVGAVRDAMSMAVSHHAADFADGLQDVNNCHRVTVVGFKLLPESVANLKASFVEEFKSGVYSLDWTPEMNQIVSASQQDTLRCCSSMAALSLPSLPNVLISDTCGEAYGLCESKLQSLFLQSFQHLKLLQWFHLDVWRSRRCHTFDKQ</sequence>
<evidence type="ECO:0000313" key="3">
    <source>
        <dbReference type="Proteomes" id="UP000824890"/>
    </source>
</evidence>
<reference evidence="2 3" key="1">
    <citation type="submission" date="2021-05" db="EMBL/GenBank/DDBJ databases">
        <title>Genome Assembly of Synthetic Allotetraploid Brassica napus Reveals Homoeologous Exchanges between Subgenomes.</title>
        <authorList>
            <person name="Davis J.T."/>
        </authorList>
    </citation>
    <scope>NUCLEOTIDE SEQUENCE [LARGE SCALE GENOMIC DNA]</scope>
    <source>
        <strain evidence="3">cv. Da-Ae</strain>
        <tissue evidence="2">Seedling</tissue>
    </source>
</reference>
<evidence type="ECO:0000313" key="2">
    <source>
        <dbReference type="EMBL" id="KAH0859360.1"/>
    </source>
</evidence>